<dbReference type="Pfam" id="PF00005">
    <property type="entry name" value="ABC_tran"/>
    <property type="match status" value="1"/>
</dbReference>
<keyword evidence="7" id="KW-0547">Nucleotide-binding</keyword>
<dbReference type="InterPro" id="IPR017871">
    <property type="entry name" value="ABC_transporter-like_CS"/>
</dbReference>
<evidence type="ECO:0000256" key="1">
    <source>
        <dbReference type="ARBA" id="ARBA00004202"/>
    </source>
</evidence>
<sequence length="178" mass="20373">MKKNKKKQKELRKKIGIVFQHFNLFPHYSVLNNITNPLNVVNKVDKKTASNIAEKILNRVGLLSKRDNYPFQLSGGEKQRVAIARALAMDPDIIMFDEPTSALDPELSVEVFQTIKDLANEGMTMLIATHDINFVKEVVDRMIFIDKGKIVEMGPPDLMFSSPKKERTKKFLSNLIHY</sequence>
<keyword evidence="4" id="KW-1003">Cell membrane</keyword>
<dbReference type="GO" id="GO:0016887">
    <property type="term" value="F:ATP hydrolysis activity"/>
    <property type="evidence" value="ECO:0007669"/>
    <property type="project" value="InterPro"/>
</dbReference>
<evidence type="ECO:0000256" key="3">
    <source>
        <dbReference type="ARBA" id="ARBA00022448"/>
    </source>
</evidence>
<feature type="domain" description="ABC transporter" evidence="6">
    <location>
        <begin position="2"/>
        <end position="172"/>
    </location>
</feature>
<dbReference type="PROSITE" id="PS00211">
    <property type="entry name" value="ABC_TRANSPORTER_1"/>
    <property type="match status" value="1"/>
</dbReference>
<keyword evidence="3" id="KW-0813">Transport</keyword>
<reference evidence="7 8" key="1">
    <citation type="submission" date="2019-03" db="EMBL/GenBank/DDBJ databases">
        <title>Deep subsurface shale carbon reservoir microbial communities from Ohio and West Virginia, USA.</title>
        <authorList>
            <person name="Wrighton K."/>
        </authorList>
    </citation>
    <scope>NUCLEOTIDE SEQUENCE [LARGE SCALE GENOMIC DNA]</scope>
    <source>
        <strain evidence="7 8">UTICA-S4D12</strain>
    </source>
</reference>
<dbReference type="InterPro" id="IPR050086">
    <property type="entry name" value="MetN_ABC_transporter-like"/>
</dbReference>
<protein>
    <submittedName>
        <fullName evidence="7">Cystine transport system ATP-binding protein</fullName>
    </submittedName>
</protein>
<organism evidence="7 8">
    <name type="scientific">Halanaerobium congolense</name>
    <dbReference type="NCBI Taxonomy" id="54121"/>
    <lineage>
        <taxon>Bacteria</taxon>
        <taxon>Bacillati</taxon>
        <taxon>Bacillota</taxon>
        <taxon>Clostridia</taxon>
        <taxon>Halanaerobiales</taxon>
        <taxon>Halanaerobiaceae</taxon>
        <taxon>Halanaerobium</taxon>
    </lineage>
</organism>
<name>A0A4R7DVZ4_9FIRM</name>
<dbReference type="PROSITE" id="PS50893">
    <property type="entry name" value="ABC_TRANSPORTER_2"/>
    <property type="match status" value="1"/>
</dbReference>
<evidence type="ECO:0000259" key="6">
    <source>
        <dbReference type="PROSITE" id="PS50893"/>
    </source>
</evidence>
<keyword evidence="7" id="KW-0067">ATP-binding</keyword>
<dbReference type="PANTHER" id="PTHR43166">
    <property type="entry name" value="AMINO ACID IMPORT ATP-BINDING PROTEIN"/>
    <property type="match status" value="1"/>
</dbReference>
<comment type="subcellular location">
    <subcellularLocation>
        <location evidence="1">Cell membrane</location>
        <topology evidence="1">Peripheral membrane protein</topology>
    </subcellularLocation>
</comment>
<dbReference type="GO" id="GO:0005524">
    <property type="term" value="F:ATP binding"/>
    <property type="evidence" value="ECO:0007669"/>
    <property type="project" value="UniProtKB-KW"/>
</dbReference>
<evidence type="ECO:0000313" key="7">
    <source>
        <dbReference type="EMBL" id="TDS24772.1"/>
    </source>
</evidence>
<dbReference type="GO" id="GO:0005886">
    <property type="term" value="C:plasma membrane"/>
    <property type="evidence" value="ECO:0007669"/>
    <property type="project" value="UniProtKB-SubCell"/>
</dbReference>
<comment type="similarity">
    <text evidence="2">Belongs to the ABC transporter superfamily.</text>
</comment>
<proteinExistence type="inferred from homology"/>
<dbReference type="InterPro" id="IPR003439">
    <property type="entry name" value="ABC_transporter-like_ATP-bd"/>
</dbReference>
<evidence type="ECO:0000256" key="4">
    <source>
        <dbReference type="ARBA" id="ARBA00022475"/>
    </source>
</evidence>
<dbReference type="Proteomes" id="UP000295758">
    <property type="component" value="Unassembled WGS sequence"/>
</dbReference>
<comment type="caution">
    <text evidence="7">The sequence shown here is derived from an EMBL/GenBank/DDBJ whole genome shotgun (WGS) entry which is preliminary data.</text>
</comment>
<evidence type="ECO:0000256" key="5">
    <source>
        <dbReference type="ARBA" id="ARBA00023136"/>
    </source>
</evidence>
<accession>A0A4R7DVZ4</accession>
<dbReference type="AlphaFoldDB" id="A0A4R7DVZ4"/>
<dbReference type="PANTHER" id="PTHR43166:SF9">
    <property type="entry name" value="GLUTAMATE_ASPARTATE IMPORT ATP-BINDING PROTEIN GLTL"/>
    <property type="match status" value="1"/>
</dbReference>
<evidence type="ECO:0000256" key="2">
    <source>
        <dbReference type="ARBA" id="ARBA00005417"/>
    </source>
</evidence>
<dbReference type="Gene3D" id="3.40.50.300">
    <property type="entry name" value="P-loop containing nucleotide triphosphate hydrolases"/>
    <property type="match status" value="1"/>
</dbReference>
<dbReference type="EMBL" id="SOAA01000068">
    <property type="protein sequence ID" value="TDS24772.1"/>
    <property type="molecule type" value="Genomic_DNA"/>
</dbReference>
<dbReference type="InterPro" id="IPR027417">
    <property type="entry name" value="P-loop_NTPase"/>
</dbReference>
<keyword evidence="5" id="KW-0472">Membrane</keyword>
<gene>
    <name evidence="7" type="ORF">BY453_1684</name>
</gene>
<dbReference type="SUPFAM" id="SSF52540">
    <property type="entry name" value="P-loop containing nucleoside triphosphate hydrolases"/>
    <property type="match status" value="1"/>
</dbReference>
<evidence type="ECO:0000313" key="8">
    <source>
        <dbReference type="Proteomes" id="UP000295758"/>
    </source>
</evidence>